<feature type="disulfide bond" evidence="2">
    <location>
        <begin position="488"/>
        <end position="522"/>
    </location>
</feature>
<feature type="domain" description="ShKT" evidence="4">
    <location>
        <begin position="532"/>
        <end position="568"/>
    </location>
</feature>
<dbReference type="PROSITE" id="PS00498">
    <property type="entry name" value="TYROSINASE_2"/>
    <property type="match status" value="1"/>
</dbReference>
<protein>
    <recommendedName>
        <fullName evidence="4">ShKT domain-containing protein</fullName>
    </recommendedName>
</protein>
<keyword evidence="6" id="KW-1185">Reference proteome</keyword>
<evidence type="ECO:0000256" key="1">
    <source>
        <dbReference type="ARBA" id="ARBA00022723"/>
    </source>
</evidence>
<evidence type="ECO:0000259" key="4">
    <source>
        <dbReference type="PROSITE" id="PS51670"/>
    </source>
</evidence>
<dbReference type="InterPro" id="IPR008922">
    <property type="entry name" value="Di-copper_centre_dom_sf"/>
</dbReference>
<dbReference type="SMART" id="SM00254">
    <property type="entry name" value="ShKT"/>
    <property type="match status" value="2"/>
</dbReference>
<evidence type="ECO:0000313" key="5">
    <source>
        <dbReference type="EMBL" id="CAD5214648.1"/>
    </source>
</evidence>
<feature type="domain" description="ShKT" evidence="4">
    <location>
        <begin position="488"/>
        <end position="522"/>
    </location>
</feature>
<keyword evidence="2" id="KW-1015">Disulfide bond</keyword>
<dbReference type="PROSITE" id="PS51670">
    <property type="entry name" value="SHKT"/>
    <property type="match status" value="2"/>
</dbReference>
<dbReference type="PROSITE" id="PS00497">
    <property type="entry name" value="TYROSINASE_1"/>
    <property type="match status" value="1"/>
</dbReference>
<dbReference type="Gene3D" id="1.10.10.1940">
    <property type="match status" value="1"/>
</dbReference>
<gene>
    <name evidence="5" type="ORF">BOKJ2_LOCUS5698</name>
</gene>
<dbReference type="OrthoDB" id="6132182at2759"/>
<dbReference type="PANTHER" id="PTHR11474:SF84">
    <property type="entry name" value="SHKT DOMAIN-CONTAINING PROTEIN"/>
    <property type="match status" value="1"/>
</dbReference>
<keyword evidence="3" id="KW-0732">Signal</keyword>
<evidence type="ECO:0000256" key="3">
    <source>
        <dbReference type="SAM" id="SignalP"/>
    </source>
</evidence>
<dbReference type="EMBL" id="CAJFDH010000003">
    <property type="protein sequence ID" value="CAD5214648.1"/>
    <property type="molecule type" value="Genomic_DNA"/>
</dbReference>
<dbReference type="InterPro" id="IPR002227">
    <property type="entry name" value="Tyrosinase_Cu-bd"/>
</dbReference>
<dbReference type="PANTHER" id="PTHR11474">
    <property type="entry name" value="TYROSINASE FAMILY MEMBER"/>
    <property type="match status" value="1"/>
</dbReference>
<dbReference type="GO" id="GO:0046872">
    <property type="term" value="F:metal ion binding"/>
    <property type="evidence" value="ECO:0007669"/>
    <property type="project" value="UniProtKB-KW"/>
</dbReference>
<sequence length="607" mass="68728">MRELIKRATLVACLVGLVQCQFRDDCSDAPNEATRQMCLRMRQMDANARNIAQNSVEEEALPPGSPVWQQPIPVPFNARGQIATHPYECMTLQCLCPFFRGQMVNGNCILQSGQPLAMGYRKEYRMMNDDERRRWHYALTVLKQNGEYDRISREHMVVGAGSGAHSGPGFLPWHREYLKRFEIALRLIDPSVSVPYWDSVMDNYLPDPRDSILFTPDFIGQTDGNGFVVNGPFAYWRTLEGRNAIWRQLGMEGGLFTEAQLNSIMQQTNLEYVMAYTVPLPGCPYPPNYQAVEYTHSNIHLWLGGDMKPPTTSANDPIFFMHHSFVDFLWEQWRQLRQPRWLRETQYTPDIAQCANPLHFSYAAMRPFNNLLNRDGLSNSYTDQMYRYAPRAGCSLQIPTCGSKYLFCDTRGFPHCVAKVRLGGLCMGYEGFDACYNGQCIFGRCVPGPTPAPFRIPRPTTPAPPTAAATRPVAVRARQAASRPFVDCFNRDPCCESWAKQGECDNNKKYMSRFCKAACGVCNPAFNSTNECADRHVSCQQWTGQGQCSSGNSQKFMQENCRQSCQFCSAKKAAQCPKPSSAMRKETKPEGPIRRAFRKLRSLVGVS</sequence>
<feature type="signal peptide" evidence="3">
    <location>
        <begin position="1"/>
        <end position="20"/>
    </location>
</feature>
<dbReference type="AlphaFoldDB" id="A0A811KH31"/>
<name>A0A811KH31_9BILA</name>
<comment type="caution">
    <text evidence="5">The sequence shown here is derived from an EMBL/GenBank/DDBJ whole genome shotgun (WGS) entry which is preliminary data.</text>
</comment>
<dbReference type="SUPFAM" id="SSF48056">
    <property type="entry name" value="Di-copper centre-containing domain"/>
    <property type="match status" value="1"/>
</dbReference>
<proteinExistence type="predicted"/>
<evidence type="ECO:0000313" key="6">
    <source>
        <dbReference type="Proteomes" id="UP000614601"/>
    </source>
</evidence>
<comment type="caution">
    <text evidence="2">Lacks conserved residue(s) required for the propagation of feature annotation.</text>
</comment>
<feature type="chain" id="PRO_5036221089" description="ShKT domain-containing protein" evidence="3">
    <location>
        <begin position="21"/>
        <end position="607"/>
    </location>
</feature>
<keyword evidence="1" id="KW-0479">Metal-binding</keyword>
<organism evidence="5 6">
    <name type="scientific">Bursaphelenchus okinawaensis</name>
    <dbReference type="NCBI Taxonomy" id="465554"/>
    <lineage>
        <taxon>Eukaryota</taxon>
        <taxon>Metazoa</taxon>
        <taxon>Ecdysozoa</taxon>
        <taxon>Nematoda</taxon>
        <taxon>Chromadorea</taxon>
        <taxon>Rhabditida</taxon>
        <taxon>Tylenchina</taxon>
        <taxon>Tylenchomorpha</taxon>
        <taxon>Aphelenchoidea</taxon>
        <taxon>Aphelenchoididae</taxon>
        <taxon>Bursaphelenchus</taxon>
    </lineage>
</organism>
<dbReference type="Gene3D" id="1.10.1280.10">
    <property type="entry name" value="Di-copper center containing domain from catechol oxidase"/>
    <property type="match status" value="1"/>
</dbReference>
<dbReference type="GO" id="GO:0016491">
    <property type="term" value="F:oxidoreductase activity"/>
    <property type="evidence" value="ECO:0007669"/>
    <property type="project" value="InterPro"/>
</dbReference>
<dbReference type="Proteomes" id="UP000614601">
    <property type="component" value="Unassembled WGS sequence"/>
</dbReference>
<dbReference type="Proteomes" id="UP000783686">
    <property type="component" value="Unassembled WGS sequence"/>
</dbReference>
<dbReference type="EMBL" id="CAJFCW020000003">
    <property type="protein sequence ID" value="CAG9103055.1"/>
    <property type="molecule type" value="Genomic_DNA"/>
</dbReference>
<dbReference type="Pfam" id="PF00264">
    <property type="entry name" value="Tyrosinase"/>
    <property type="match status" value="1"/>
</dbReference>
<accession>A0A811KH31</accession>
<dbReference type="Pfam" id="PF01549">
    <property type="entry name" value="ShK"/>
    <property type="match status" value="2"/>
</dbReference>
<reference evidence="5" key="1">
    <citation type="submission" date="2020-09" db="EMBL/GenBank/DDBJ databases">
        <authorList>
            <person name="Kikuchi T."/>
        </authorList>
    </citation>
    <scope>NUCLEOTIDE SEQUENCE</scope>
    <source>
        <strain evidence="5">SH1</strain>
    </source>
</reference>
<dbReference type="InterPro" id="IPR050316">
    <property type="entry name" value="Tyrosinase/Hemocyanin"/>
</dbReference>
<dbReference type="PRINTS" id="PR00092">
    <property type="entry name" value="TYROSINASE"/>
</dbReference>
<dbReference type="InterPro" id="IPR003582">
    <property type="entry name" value="ShKT_dom"/>
</dbReference>
<evidence type="ECO:0000256" key="2">
    <source>
        <dbReference type="PROSITE-ProRule" id="PRU01005"/>
    </source>
</evidence>